<evidence type="ECO:0000313" key="2">
    <source>
        <dbReference type="EMBL" id="KZT18260.1"/>
    </source>
</evidence>
<proteinExistence type="predicted"/>
<dbReference type="EMBL" id="KV425693">
    <property type="protein sequence ID" value="KZT18260.1"/>
    <property type="molecule type" value="Genomic_DNA"/>
</dbReference>
<keyword evidence="1" id="KW-0472">Membrane</keyword>
<organism evidence="2 3">
    <name type="scientific">Neolentinus lepideus HHB14362 ss-1</name>
    <dbReference type="NCBI Taxonomy" id="1314782"/>
    <lineage>
        <taxon>Eukaryota</taxon>
        <taxon>Fungi</taxon>
        <taxon>Dikarya</taxon>
        <taxon>Basidiomycota</taxon>
        <taxon>Agaricomycotina</taxon>
        <taxon>Agaricomycetes</taxon>
        <taxon>Gloeophyllales</taxon>
        <taxon>Gloeophyllaceae</taxon>
        <taxon>Neolentinus</taxon>
    </lineage>
</organism>
<feature type="transmembrane region" description="Helical" evidence="1">
    <location>
        <begin position="43"/>
        <end position="63"/>
    </location>
</feature>
<keyword evidence="1" id="KW-0812">Transmembrane</keyword>
<name>A0A165MFA7_9AGAM</name>
<keyword evidence="1" id="KW-1133">Transmembrane helix</keyword>
<keyword evidence="3" id="KW-1185">Reference proteome</keyword>
<sequence>MDHMRSGFYSLRWLDSTQNHKADTRLVQFVIDRRFHFSVRLTAAYYLILVLLYGLPSNLPYVIPHIHDALTHLC</sequence>
<evidence type="ECO:0000256" key="1">
    <source>
        <dbReference type="SAM" id="Phobius"/>
    </source>
</evidence>
<dbReference type="Proteomes" id="UP000076761">
    <property type="component" value="Unassembled WGS sequence"/>
</dbReference>
<accession>A0A165MFA7</accession>
<reference evidence="2 3" key="1">
    <citation type="journal article" date="2016" name="Mol. Biol. Evol.">
        <title>Comparative Genomics of Early-Diverging Mushroom-Forming Fungi Provides Insights into the Origins of Lignocellulose Decay Capabilities.</title>
        <authorList>
            <person name="Nagy L.G."/>
            <person name="Riley R."/>
            <person name="Tritt A."/>
            <person name="Adam C."/>
            <person name="Daum C."/>
            <person name="Floudas D."/>
            <person name="Sun H."/>
            <person name="Yadav J.S."/>
            <person name="Pangilinan J."/>
            <person name="Larsson K.H."/>
            <person name="Matsuura K."/>
            <person name="Barry K."/>
            <person name="Labutti K."/>
            <person name="Kuo R."/>
            <person name="Ohm R.A."/>
            <person name="Bhattacharya S.S."/>
            <person name="Shirouzu T."/>
            <person name="Yoshinaga Y."/>
            <person name="Martin F.M."/>
            <person name="Grigoriev I.V."/>
            <person name="Hibbett D.S."/>
        </authorList>
    </citation>
    <scope>NUCLEOTIDE SEQUENCE [LARGE SCALE GENOMIC DNA]</scope>
    <source>
        <strain evidence="2 3">HHB14362 ss-1</strain>
    </source>
</reference>
<dbReference type="InParanoid" id="A0A165MFA7"/>
<evidence type="ECO:0000313" key="3">
    <source>
        <dbReference type="Proteomes" id="UP000076761"/>
    </source>
</evidence>
<protein>
    <submittedName>
        <fullName evidence="2">Uncharacterized protein</fullName>
    </submittedName>
</protein>
<dbReference type="AlphaFoldDB" id="A0A165MFA7"/>
<gene>
    <name evidence="2" type="ORF">NEOLEDRAFT_1143613</name>
</gene>